<sequence length="123" mass="13657">MPKWSRRSPGAAPTGAQPTGGTLLLGGLRIAHAATPDIGLDHHQRQRWFPLLFGPGRKVLSWYSERVSRRPHSTALRHPGGTNEQKRDTHIIVLERLQGTAQKRDATMSRAPPPLNWTTSEIS</sequence>
<feature type="region of interest" description="Disordered" evidence="1">
    <location>
        <begin position="1"/>
        <end position="20"/>
    </location>
</feature>
<protein>
    <submittedName>
        <fullName evidence="2">Uncharacterized protein</fullName>
    </submittedName>
</protein>
<accession>A0AAV7TR08</accession>
<gene>
    <name evidence="2" type="ORF">NDU88_003889</name>
</gene>
<keyword evidence="3" id="KW-1185">Reference proteome</keyword>
<evidence type="ECO:0000313" key="3">
    <source>
        <dbReference type="Proteomes" id="UP001066276"/>
    </source>
</evidence>
<comment type="caution">
    <text evidence="2">The sequence shown here is derived from an EMBL/GenBank/DDBJ whole genome shotgun (WGS) entry which is preliminary data.</text>
</comment>
<proteinExistence type="predicted"/>
<feature type="compositionally biased region" description="Low complexity" evidence="1">
    <location>
        <begin position="9"/>
        <end position="20"/>
    </location>
</feature>
<dbReference type="Proteomes" id="UP001066276">
    <property type="component" value="Chromosome 3_2"/>
</dbReference>
<organism evidence="2 3">
    <name type="scientific">Pleurodeles waltl</name>
    <name type="common">Iberian ribbed newt</name>
    <dbReference type="NCBI Taxonomy" id="8319"/>
    <lineage>
        <taxon>Eukaryota</taxon>
        <taxon>Metazoa</taxon>
        <taxon>Chordata</taxon>
        <taxon>Craniata</taxon>
        <taxon>Vertebrata</taxon>
        <taxon>Euteleostomi</taxon>
        <taxon>Amphibia</taxon>
        <taxon>Batrachia</taxon>
        <taxon>Caudata</taxon>
        <taxon>Salamandroidea</taxon>
        <taxon>Salamandridae</taxon>
        <taxon>Pleurodelinae</taxon>
        <taxon>Pleurodeles</taxon>
    </lineage>
</organism>
<feature type="region of interest" description="Disordered" evidence="1">
    <location>
        <begin position="98"/>
        <end position="123"/>
    </location>
</feature>
<evidence type="ECO:0000313" key="2">
    <source>
        <dbReference type="EMBL" id="KAJ1178646.1"/>
    </source>
</evidence>
<name>A0AAV7TR08_PLEWA</name>
<reference evidence="2" key="1">
    <citation type="journal article" date="2022" name="bioRxiv">
        <title>Sequencing and chromosome-scale assembly of the giantPleurodeles waltlgenome.</title>
        <authorList>
            <person name="Brown T."/>
            <person name="Elewa A."/>
            <person name="Iarovenko S."/>
            <person name="Subramanian E."/>
            <person name="Araus A.J."/>
            <person name="Petzold A."/>
            <person name="Susuki M."/>
            <person name="Suzuki K.-i.T."/>
            <person name="Hayashi T."/>
            <person name="Toyoda A."/>
            <person name="Oliveira C."/>
            <person name="Osipova E."/>
            <person name="Leigh N.D."/>
            <person name="Simon A."/>
            <person name="Yun M.H."/>
        </authorList>
    </citation>
    <scope>NUCLEOTIDE SEQUENCE</scope>
    <source>
        <strain evidence="2">20211129_DDA</strain>
        <tissue evidence="2">Liver</tissue>
    </source>
</reference>
<dbReference type="EMBL" id="JANPWB010000006">
    <property type="protein sequence ID" value="KAJ1178646.1"/>
    <property type="molecule type" value="Genomic_DNA"/>
</dbReference>
<dbReference type="AlphaFoldDB" id="A0AAV7TR08"/>
<evidence type="ECO:0000256" key="1">
    <source>
        <dbReference type="SAM" id="MobiDB-lite"/>
    </source>
</evidence>